<gene>
    <name evidence="2" type="ORF">PCAMFM013_S033g000005</name>
</gene>
<accession>A0A0G4PRP4</accession>
<protein>
    <submittedName>
        <fullName evidence="2">Str. FM013</fullName>
    </submittedName>
</protein>
<keyword evidence="3" id="KW-1185">Reference proteome</keyword>
<proteinExistence type="predicted"/>
<reference evidence="2 3" key="1">
    <citation type="journal article" date="2014" name="Nat. Commun.">
        <title>Multiple recent horizontal transfers of a large genomic region in cheese making fungi.</title>
        <authorList>
            <person name="Cheeseman K."/>
            <person name="Ropars J."/>
            <person name="Renault P."/>
            <person name="Dupont J."/>
            <person name="Gouzy J."/>
            <person name="Branca A."/>
            <person name="Abraham A.L."/>
            <person name="Ceppi M."/>
            <person name="Conseiller E."/>
            <person name="Debuchy R."/>
            <person name="Malagnac F."/>
            <person name="Goarin A."/>
            <person name="Silar P."/>
            <person name="Lacoste S."/>
            <person name="Sallet E."/>
            <person name="Bensimon A."/>
            <person name="Giraud T."/>
            <person name="Brygoo Y."/>
        </authorList>
    </citation>
    <scope>NUCLEOTIDE SEQUENCE [LARGE SCALE GENOMIC DNA]</scope>
    <source>
        <strain evidence="3">FM 013</strain>
    </source>
</reference>
<feature type="compositionally biased region" description="Basic and acidic residues" evidence="1">
    <location>
        <begin position="1"/>
        <end position="11"/>
    </location>
</feature>
<evidence type="ECO:0000313" key="3">
    <source>
        <dbReference type="Proteomes" id="UP000053732"/>
    </source>
</evidence>
<dbReference type="AlphaFoldDB" id="A0A0G4PRP4"/>
<evidence type="ECO:0000313" key="2">
    <source>
        <dbReference type="EMBL" id="CRL29085.1"/>
    </source>
</evidence>
<dbReference type="Proteomes" id="UP000053732">
    <property type="component" value="Unassembled WGS sequence"/>
</dbReference>
<evidence type="ECO:0000256" key="1">
    <source>
        <dbReference type="SAM" id="MobiDB-lite"/>
    </source>
</evidence>
<dbReference type="EMBL" id="HG793166">
    <property type="protein sequence ID" value="CRL29085.1"/>
    <property type="molecule type" value="Genomic_DNA"/>
</dbReference>
<feature type="region of interest" description="Disordered" evidence="1">
    <location>
        <begin position="1"/>
        <end position="20"/>
    </location>
</feature>
<sequence>MTHDNVRKESSGDGAHGPVLPYRSLTFVPIPIPVPVPVQFRETPPSSPPAP</sequence>
<organism evidence="2 3">
    <name type="scientific">Penicillium camemberti (strain FM 013)</name>
    <dbReference type="NCBI Taxonomy" id="1429867"/>
    <lineage>
        <taxon>Eukaryota</taxon>
        <taxon>Fungi</taxon>
        <taxon>Dikarya</taxon>
        <taxon>Ascomycota</taxon>
        <taxon>Pezizomycotina</taxon>
        <taxon>Eurotiomycetes</taxon>
        <taxon>Eurotiomycetidae</taxon>
        <taxon>Eurotiales</taxon>
        <taxon>Aspergillaceae</taxon>
        <taxon>Penicillium</taxon>
    </lineage>
</organism>
<name>A0A0G4PRP4_PENC3</name>